<sequence length="345" mass="38762">MAPLYPQPTAQSSSALTLDQILQMEEEGQRANQERERGRKWALEMQNRQQLRPKQGLAEHQLLDEQQKAQQLVEEQQLAEQQRLVEQRQREQMEKKQRRQQQREQTRAHQQQQYTARQQHYMAQQLFLQQVQALSLANPHLSPQQISMMLLMQQQAQRAQTPQYHQHHASPPPPLQQQQQRAPAQFHWMPATGQQLVTPISGNYEYMAVSQMPSAPSPAAAFNWPPPRPPASASSSMTLSSVATAPPSPAAAWQTTALSPYSVPTTTPVYVESLNSRSAICDLACVLCGDAVHSSAHCPYARNLSHLSRRRTAIEDDMSLPPNMKDVMLATVDKYLAKALGGGGS</sequence>
<gene>
    <name evidence="1" type="ORF">IWW38_003725</name>
</gene>
<accession>A0ACC1M1E6</accession>
<keyword evidence="2" id="KW-1185">Reference proteome</keyword>
<dbReference type="EMBL" id="JANBVB010001062">
    <property type="protein sequence ID" value="KAJ2891198.1"/>
    <property type="molecule type" value="Genomic_DNA"/>
</dbReference>
<organism evidence="1 2">
    <name type="scientific">Coemansia aciculifera</name>
    <dbReference type="NCBI Taxonomy" id="417176"/>
    <lineage>
        <taxon>Eukaryota</taxon>
        <taxon>Fungi</taxon>
        <taxon>Fungi incertae sedis</taxon>
        <taxon>Zoopagomycota</taxon>
        <taxon>Kickxellomycotina</taxon>
        <taxon>Kickxellomycetes</taxon>
        <taxon>Kickxellales</taxon>
        <taxon>Kickxellaceae</taxon>
        <taxon>Coemansia</taxon>
    </lineage>
</organism>
<evidence type="ECO:0000313" key="1">
    <source>
        <dbReference type="EMBL" id="KAJ2891198.1"/>
    </source>
</evidence>
<comment type="caution">
    <text evidence="1">The sequence shown here is derived from an EMBL/GenBank/DDBJ whole genome shotgun (WGS) entry which is preliminary data.</text>
</comment>
<reference evidence="1" key="1">
    <citation type="submission" date="2022-07" db="EMBL/GenBank/DDBJ databases">
        <title>Phylogenomic reconstructions and comparative analyses of Kickxellomycotina fungi.</title>
        <authorList>
            <person name="Reynolds N.K."/>
            <person name="Stajich J.E."/>
            <person name="Barry K."/>
            <person name="Grigoriev I.V."/>
            <person name="Crous P."/>
            <person name="Smith M.E."/>
        </authorList>
    </citation>
    <scope>NUCLEOTIDE SEQUENCE</scope>
    <source>
        <strain evidence="1">CBS 190363</strain>
    </source>
</reference>
<name>A0ACC1M1E6_9FUNG</name>
<proteinExistence type="predicted"/>
<protein>
    <submittedName>
        <fullName evidence="1">Uncharacterized protein</fullName>
    </submittedName>
</protein>
<dbReference type="Proteomes" id="UP001139981">
    <property type="component" value="Unassembled WGS sequence"/>
</dbReference>
<evidence type="ECO:0000313" key="2">
    <source>
        <dbReference type="Proteomes" id="UP001139981"/>
    </source>
</evidence>